<reference evidence="2" key="1">
    <citation type="submission" date="2023-03" db="EMBL/GenBank/DDBJ databases">
        <title>Massive genome expansion in bonnet fungi (Mycena s.s.) driven by repeated elements and novel gene families across ecological guilds.</title>
        <authorList>
            <consortium name="Lawrence Berkeley National Laboratory"/>
            <person name="Harder C.B."/>
            <person name="Miyauchi S."/>
            <person name="Viragh M."/>
            <person name="Kuo A."/>
            <person name="Thoen E."/>
            <person name="Andreopoulos B."/>
            <person name="Lu D."/>
            <person name="Skrede I."/>
            <person name="Drula E."/>
            <person name="Henrissat B."/>
            <person name="Morin E."/>
            <person name="Kohler A."/>
            <person name="Barry K."/>
            <person name="LaButti K."/>
            <person name="Morin E."/>
            <person name="Salamov A."/>
            <person name="Lipzen A."/>
            <person name="Mereny Z."/>
            <person name="Hegedus B."/>
            <person name="Baldrian P."/>
            <person name="Stursova M."/>
            <person name="Weitz H."/>
            <person name="Taylor A."/>
            <person name="Grigoriev I.V."/>
            <person name="Nagy L.G."/>
            <person name="Martin F."/>
            <person name="Kauserud H."/>
        </authorList>
    </citation>
    <scope>NUCLEOTIDE SEQUENCE</scope>
    <source>
        <strain evidence="2">9144</strain>
    </source>
</reference>
<feature type="compositionally biased region" description="Low complexity" evidence="1">
    <location>
        <begin position="41"/>
        <end position="54"/>
    </location>
</feature>
<evidence type="ECO:0000313" key="3">
    <source>
        <dbReference type="Proteomes" id="UP001219525"/>
    </source>
</evidence>
<organism evidence="2 3">
    <name type="scientific">Mycena pura</name>
    <dbReference type="NCBI Taxonomy" id="153505"/>
    <lineage>
        <taxon>Eukaryota</taxon>
        <taxon>Fungi</taxon>
        <taxon>Dikarya</taxon>
        <taxon>Basidiomycota</taxon>
        <taxon>Agaricomycotina</taxon>
        <taxon>Agaricomycetes</taxon>
        <taxon>Agaricomycetidae</taxon>
        <taxon>Agaricales</taxon>
        <taxon>Marasmiineae</taxon>
        <taxon>Mycenaceae</taxon>
        <taxon>Mycena</taxon>
    </lineage>
</organism>
<dbReference type="AlphaFoldDB" id="A0AAD6YI53"/>
<sequence length="289" mass="31316">MPPRRAKAKKAAAAPKRRAVDDASTLAPPAKKARQDASNDAPAKSVAQAVAAEAIELSSDEEQPAALAATLDVSNDSGSDETSDGGSKGGARNDASSEGGDDEDGNPPLPRKVRERLECIEMHTSYLTSTYLKMVTRELDGYMGGGGRNADVAASIVQHCAFQAHQCGSSLLHEKKLVQRVHRMCYGACGESDAENDEDSDDAYDEDYEIPKKISDRLVLCLHMLERFDVKALRKVIKKLPEYKGRRKGEQDDVLDDVMSHLDDMAAKKADIVAEAAMITKIKDKLEKA</sequence>
<dbReference type="Proteomes" id="UP001219525">
    <property type="component" value="Unassembled WGS sequence"/>
</dbReference>
<dbReference type="EMBL" id="JARJCW010000008">
    <property type="protein sequence ID" value="KAJ7221546.1"/>
    <property type="molecule type" value="Genomic_DNA"/>
</dbReference>
<gene>
    <name evidence="2" type="ORF">GGX14DRAFT_430097</name>
</gene>
<comment type="caution">
    <text evidence="2">The sequence shown here is derived from an EMBL/GenBank/DDBJ whole genome shotgun (WGS) entry which is preliminary data.</text>
</comment>
<name>A0AAD6YI53_9AGAR</name>
<evidence type="ECO:0000256" key="1">
    <source>
        <dbReference type="SAM" id="MobiDB-lite"/>
    </source>
</evidence>
<feature type="region of interest" description="Disordered" evidence="1">
    <location>
        <begin position="1"/>
        <end position="110"/>
    </location>
</feature>
<proteinExistence type="predicted"/>
<accession>A0AAD6YI53</accession>
<evidence type="ECO:0000313" key="2">
    <source>
        <dbReference type="EMBL" id="KAJ7221546.1"/>
    </source>
</evidence>
<keyword evidence="3" id="KW-1185">Reference proteome</keyword>
<protein>
    <submittedName>
        <fullName evidence="2">Uncharacterized protein</fullName>
    </submittedName>
</protein>
<feature type="compositionally biased region" description="Basic residues" evidence="1">
    <location>
        <begin position="1"/>
        <end position="10"/>
    </location>
</feature>